<comment type="caution">
    <text evidence="3">The sequence shown here is derived from an EMBL/GenBank/DDBJ whole genome shotgun (WGS) entry which is preliminary data.</text>
</comment>
<dbReference type="Gene3D" id="1.10.287.70">
    <property type="match status" value="1"/>
</dbReference>
<evidence type="ECO:0000313" key="3">
    <source>
        <dbReference type="EMBL" id="KKM73397.1"/>
    </source>
</evidence>
<evidence type="ECO:0000259" key="2">
    <source>
        <dbReference type="Pfam" id="PF07885"/>
    </source>
</evidence>
<feature type="transmembrane region" description="Helical" evidence="1">
    <location>
        <begin position="9"/>
        <end position="29"/>
    </location>
</feature>
<organism evidence="3">
    <name type="scientific">marine sediment metagenome</name>
    <dbReference type="NCBI Taxonomy" id="412755"/>
    <lineage>
        <taxon>unclassified sequences</taxon>
        <taxon>metagenomes</taxon>
        <taxon>ecological metagenomes</taxon>
    </lineage>
</organism>
<accession>A0A0F9MW00</accession>
<dbReference type="Pfam" id="PF07885">
    <property type="entry name" value="Ion_trans_2"/>
    <property type="match status" value="1"/>
</dbReference>
<feature type="domain" description="Potassium channel" evidence="2">
    <location>
        <begin position="20"/>
        <end position="90"/>
    </location>
</feature>
<reference evidence="3" key="1">
    <citation type="journal article" date="2015" name="Nature">
        <title>Complex archaea that bridge the gap between prokaryotes and eukaryotes.</title>
        <authorList>
            <person name="Spang A."/>
            <person name="Saw J.H."/>
            <person name="Jorgensen S.L."/>
            <person name="Zaremba-Niedzwiedzka K."/>
            <person name="Martijn J."/>
            <person name="Lind A.E."/>
            <person name="van Eijk R."/>
            <person name="Schleper C."/>
            <person name="Guy L."/>
            <person name="Ettema T.J."/>
        </authorList>
    </citation>
    <scope>NUCLEOTIDE SEQUENCE</scope>
</reference>
<keyword evidence="1" id="KW-0472">Membrane</keyword>
<feature type="transmembrane region" description="Helical" evidence="1">
    <location>
        <begin position="41"/>
        <end position="57"/>
    </location>
</feature>
<dbReference type="AlphaFoldDB" id="A0A0F9MW00"/>
<feature type="transmembrane region" description="Helical" evidence="1">
    <location>
        <begin position="69"/>
        <end position="89"/>
    </location>
</feature>
<dbReference type="EMBL" id="LAZR01009309">
    <property type="protein sequence ID" value="KKM73397.1"/>
    <property type="molecule type" value="Genomic_DNA"/>
</dbReference>
<sequence length="292" mass="33677">MKRLFNRKAYVYALCYLSLIPIFALIFSLVDLNVGDHSKGVVTYIYFSVVSITTLGYGDVLPNSSWAQIAAASESLLGIILIGLFLNALSIQHSQEIEQKELKKQEKENAWVAKERFISFERLLLMRIQRYQEYSIPLTVPISGDRSEINRNFKFNDMKDLFKTTLRLTDNNFKPAVSYYFDSLFEFTRTLEDLVKLGYASKWPEMENLCLDFCQLSKSLDFSESILNQPNTRYGNKNASEEDAKSLENHTGKVEFLNSNGMNQYVALYMLLNASFKFIDQYKEHASRIKNG</sequence>
<protein>
    <recommendedName>
        <fullName evidence="2">Potassium channel domain-containing protein</fullName>
    </recommendedName>
</protein>
<keyword evidence="1" id="KW-0812">Transmembrane</keyword>
<proteinExistence type="predicted"/>
<keyword evidence="1" id="KW-1133">Transmembrane helix</keyword>
<dbReference type="InterPro" id="IPR013099">
    <property type="entry name" value="K_chnl_dom"/>
</dbReference>
<gene>
    <name evidence="3" type="ORF">LCGC14_1410940</name>
</gene>
<name>A0A0F9MW00_9ZZZZ</name>
<dbReference type="SUPFAM" id="SSF81324">
    <property type="entry name" value="Voltage-gated potassium channels"/>
    <property type="match status" value="1"/>
</dbReference>
<evidence type="ECO:0000256" key="1">
    <source>
        <dbReference type="SAM" id="Phobius"/>
    </source>
</evidence>